<proteinExistence type="predicted"/>
<feature type="compositionally biased region" description="Polar residues" evidence="1">
    <location>
        <begin position="83"/>
        <end position="94"/>
    </location>
</feature>
<evidence type="ECO:0000313" key="2">
    <source>
        <dbReference type="EMBL" id="CAB3378095.1"/>
    </source>
</evidence>
<sequence length="94" mass="10150">MVSKAAAALWARQGVRPNNGQQWPPSSEDMYEPSIHQQIALVCIRLGRVQQRAMGSCGLMLSAGACVPKVMRQDDMESPEVATDSSTESSPLGF</sequence>
<organism evidence="2 3">
    <name type="scientific">Cloeon dipterum</name>
    <dbReference type="NCBI Taxonomy" id="197152"/>
    <lineage>
        <taxon>Eukaryota</taxon>
        <taxon>Metazoa</taxon>
        <taxon>Ecdysozoa</taxon>
        <taxon>Arthropoda</taxon>
        <taxon>Hexapoda</taxon>
        <taxon>Insecta</taxon>
        <taxon>Pterygota</taxon>
        <taxon>Palaeoptera</taxon>
        <taxon>Ephemeroptera</taxon>
        <taxon>Pisciforma</taxon>
        <taxon>Baetidae</taxon>
        <taxon>Cloeon</taxon>
    </lineage>
</organism>
<name>A0A8S1DD24_9INSE</name>
<keyword evidence="3" id="KW-1185">Reference proteome</keyword>
<evidence type="ECO:0000313" key="3">
    <source>
        <dbReference type="Proteomes" id="UP000494165"/>
    </source>
</evidence>
<protein>
    <submittedName>
        <fullName evidence="2">Uncharacterized protein</fullName>
    </submittedName>
</protein>
<comment type="caution">
    <text evidence="2">The sequence shown here is derived from an EMBL/GenBank/DDBJ whole genome shotgun (WGS) entry which is preliminary data.</text>
</comment>
<dbReference type="EMBL" id="CADEPI010000157">
    <property type="protein sequence ID" value="CAB3378095.1"/>
    <property type="molecule type" value="Genomic_DNA"/>
</dbReference>
<evidence type="ECO:0000256" key="1">
    <source>
        <dbReference type="SAM" id="MobiDB-lite"/>
    </source>
</evidence>
<dbReference type="AlphaFoldDB" id="A0A8S1DD24"/>
<feature type="region of interest" description="Disordered" evidence="1">
    <location>
        <begin position="74"/>
        <end position="94"/>
    </location>
</feature>
<accession>A0A8S1DD24</accession>
<gene>
    <name evidence="2" type="ORF">CLODIP_2_CD09423</name>
</gene>
<dbReference type="Proteomes" id="UP000494165">
    <property type="component" value="Unassembled WGS sequence"/>
</dbReference>
<reference evidence="2 3" key="1">
    <citation type="submission" date="2020-04" db="EMBL/GenBank/DDBJ databases">
        <authorList>
            <person name="Alioto T."/>
            <person name="Alioto T."/>
            <person name="Gomez Garrido J."/>
        </authorList>
    </citation>
    <scope>NUCLEOTIDE SEQUENCE [LARGE SCALE GENOMIC DNA]</scope>
</reference>